<dbReference type="EMBL" id="KK113415">
    <property type="protein sequence ID" value="KFM60149.1"/>
    <property type="molecule type" value="Genomic_DNA"/>
</dbReference>
<dbReference type="InterPro" id="IPR050476">
    <property type="entry name" value="Insect_CytP450_Detox"/>
</dbReference>
<dbReference type="PANTHER" id="PTHR24292:SF102">
    <property type="entry name" value="CYTOCHROME P450 FAMILY-RELATED"/>
    <property type="match status" value="1"/>
</dbReference>
<dbReference type="GO" id="GO:0020037">
    <property type="term" value="F:heme binding"/>
    <property type="evidence" value="ECO:0007669"/>
    <property type="project" value="InterPro"/>
</dbReference>
<dbReference type="PROSITE" id="PS00086">
    <property type="entry name" value="CYTOCHROME_P450"/>
    <property type="match status" value="1"/>
</dbReference>
<evidence type="ECO:0000256" key="4">
    <source>
        <dbReference type="ARBA" id="ARBA00010617"/>
    </source>
</evidence>
<evidence type="ECO:0000256" key="5">
    <source>
        <dbReference type="ARBA" id="ARBA00022617"/>
    </source>
</evidence>
<dbReference type="OMA" id="VMRKCQE"/>
<dbReference type="GO" id="GO:0005789">
    <property type="term" value="C:endoplasmic reticulum membrane"/>
    <property type="evidence" value="ECO:0007669"/>
    <property type="project" value="UniProtKB-SubCell"/>
</dbReference>
<evidence type="ECO:0000256" key="6">
    <source>
        <dbReference type="ARBA" id="ARBA00022723"/>
    </source>
</evidence>
<dbReference type="PANTHER" id="PTHR24292">
    <property type="entry name" value="CYTOCHROME P450"/>
    <property type="match status" value="1"/>
</dbReference>
<dbReference type="GO" id="GO:0004497">
    <property type="term" value="F:monooxygenase activity"/>
    <property type="evidence" value="ECO:0007669"/>
    <property type="project" value="UniProtKB-KW"/>
</dbReference>
<accession>A0A087T4W0</accession>
<keyword evidence="9 14" id="KW-0560">Oxidoreductase</keyword>
<evidence type="ECO:0000256" key="10">
    <source>
        <dbReference type="ARBA" id="ARBA00023004"/>
    </source>
</evidence>
<proteinExistence type="inferred from homology"/>
<evidence type="ECO:0000256" key="3">
    <source>
        <dbReference type="ARBA" id="ARBA00004406"/>
    </source>
</evidence>
<dbReference type="InterPro" id="IPR001128">
    <property type="entry name" value="Cyt_P450"/>
</dbReference>
<dbReference type="InterPro" id="IPR002401">
    <property type="entry name" value="Cyt_P450_E_grp-I"/>
</dbReference>
<comment type="subcellular location">
    <subcellularLocation>
        <location evidence="3">Endoplasmic reticulum membrane</location>
        <topology evidence="3">Peripheral membrane protein</topology>
    </subcellularLocation>
    <subcellularLocation>
        <location evidence="2">Microsome membrane</location>
        <topology evidence="2">Peripheral membrane protein</topology>
    </subcellularLocation>
</comment>
<evidence type="ECO:0000313" key="16">
    <source>
        <dbReference type="Proteomes" id="UP000054359"/>
    </source>
</evidence>
<feature type="non-terminal residue" evidence="15">
    <location>
        <position position="291"/>
    </location>
</feature>
<feature type="binding site" description="axial binding residue" evidence="13">
    <location>
        <position position="246"/>
    </location>
    <ligand>
        <name>heme</name>
        <dbReference type="ChEBI" id="CHEBI:30413"/>
    </ligand>
    <ligandPart>
        <name>Fe</name>
        <dbReference type="ChEBI" id="CHEBI:18248"/>
    </ligandPart>
</feature>
<gene>
    <name evidence="15" type="ORF">X975_19267</name>
</gene>
<keyword evidence="11 14" id="KW-0503">Monooxygenase</keyword>
<sequence length="291" mass="33541">MMGIFSFLRHMILRFRNKGREPRLELLANTGAVIAARKADPKKERKDLLQLMINAKVSKENVSDSLLTAGENDERIQNDNLSQKDQKNMRKMTDEEISQNSLLFLLAGFETTSTALAFLTHLLLHHPEVQNKIREEINQHLDSNKDTLSYETVQKFQYLDSVINEGLRIYPPVYNFVTRVSLEDTQYQNISISKNMNIQVPVYALHYDSTYWNSPEEFEPERFLPENKRSINPMVYQPFGAGPRNCVGLRFAQMEIKMALTKLLHQFKLTPCPGSTKDNLEISSSLATMRP</sequence>
<evidence type="ECO:0000256" key="8">
    <source>
        <dbReference type="ARBA" id="ARBA00022848"/>
    </source>
</evidence>
<comment type="cofactor">
    <cofactor evidence="1 13">
        <name>heme</name>
        <dbReference type="ChEBI" id="CHEBI:30413"/>
    </cofactor>
</comment>
<organism evidence="15 16">
    <name type="scientific">Stegodyphus mimosarum</name>
    <name type="common">African social velvet spider</name>
    <dbReference type="NCBI Taxonomy" id="407821"/>
    <lineage>
        <taxon>Eukaryota</taxon>
        <taxon>Metazoa</taxon>
        <taxon>Ecdysozoa</taxon>
        <taxon>Arthropoda</taxon>
        <taxon>Chelicerata</taxon>
        <taxon>Arachnida</taxon>
        <taxon>Araneae</taxon>
        <taxon>Araneomorphae</taxon>
        <taxon>Entelegynae</taxon>
        <taxon>Eresoidea</taxon>
        <taxon>Eresidae</taxon>
        <taxon>Stegodyphus</taxon>
    </lineage>
</organism>
<dbReference type="Pfam" id="PF00067">
    <property type="entry name" value="p450"/>
    <property type="match status" value="1"/>
</dbReference>
<keyword evidence="6 13" id="KW-0479">Metal-binding</keyword>
<dbReference type="Proteomes" id="UP000054359">
    <property type="component" value="Unassembled WGS sequence"/>
</dbReference>
<dbReference type="InterPro" id="IPR017972">
    <property type="entry name" value="Cyt_P450_CS"/>
</dbReference>
<evidence type="ECO:0000256" key="9">
    <source>
        <dbReference type="ARBA" id="ARBA00023002"/>
    </source>
</evidence>
<keyword evidence="12" id="KW-0472">Membrane</keyword>
<keyword evidence="7" id="KW-0256">Endoplasmic reticulum</keyword>
<dbReference type="PRINTS" id="PR00385">
    <property type="entry name" value="P450"/>
</dbReference>
<evidence type="ECO:0000256" key="12">
    <source>
        <dbReference type="ARBA" id="ARBA00023136"/>
    </source>
</evidence>
<evidence type="ECO:0000256" key="7">
    <source>
        <dbReference type="ARBA" id="ARBA00022824"/>
    </source>
</evidence>
<comment type="similarity">
    <text evidence="4 14">Belongs to the cytochrome P450 family.</text>
</comment>
<evidence type="ECO:0000256" key="13">
    <source>
        <dbReference type="PIRSR" id="PIRSR602401-1"/>
    </source>
</evidence>
<keyword evidence="5 13" id="KW-0349">Heme</keyword>
<dbReference type="STRING" id="407821.A0A087T4W0"/>
<reference evidence="15 16" key="1">
    <citation type="submission" date="2013-11" db="EMBL/GenBank/DDBJ databases">
        <title>Genome sequencing of Stegodyphus mimosarum.</title>
        <authorList>
            <person name="Bechsgaard J."/>
        </authorList>
    </citation>
    <scope>NUCLEOTIDE SEQUENCE [LARGE SCALE GENOMIC DNA]</scope>
</reference>
<evidence type="ECO:0000256" key="11">
    <source>
        <dbReference type="ARBA" id="ARBA00023033"/>
    </source>
</evidence>
<evidence type="ECO:0000256" key="1">
    <source>
        <dbReference type="ARBA" id="ARBA00001971"/>
    </source>
</evidence>
<dbReference type="InterPro" id="IPR036396">
    <property type="entry name" value="Cyt_P450_sf"/>
</dbReference>
<evidence type="ECO:0000256" key="2">
    <source>
        <dbReference type="ARBA" id="ARBA00004174"/>
    </source>
</evidence>
<protein>
    <submittedName>
        <fullName evidence="15">Cytochrome P450 3A11</fullName>
    </submittedName>
</protein>
<dbReference type="OrthoDB" id="6502656at2759"/>
<dbReference type="Gene3D" id="1.10.630.10">
    <property type="entry name" value="Cytochrome P450"/>
    <property type="match status" value="1"/>
</dbReference>
<evidence type="ECO:0000313" key="15">
    <source>
        <dbReference type="EMBL" id="KFM60149.1"/>
    </source>
</evidence>
<dbReference type="AlphaFoldDB" id="A0A087T4W0"/>
<dbReference type="SUPFAM" id="SSF48264">
    <property type="entry name" value="Cytochrome P450"/>
    <property type="match status" value="1"/>
</dbReference>
<dbReference type="PRINTS" id="PR00463">
    <property type="entry name" value="EP450I"/>
</dbReference>
<dbReference type="GO" id="GO:0016705">
    <property type="term" value="F:oxidoreductase activity, acting on paired donors, with incorporation or reduction of molecular oxygen"/>
    <property type="evidence" value="ECO:0007669"/>
    <property type="project" value="InterPro"/>
</dbReference>
<evidence type="ECO:0000256" key="14">
    <source>
        <dbReference type="RuleBase" id="RU000461"/>
    </source>
</evidence>
<dbReference type="GO" id="GO:0005506">
    <property type="term" value="F:iron ion binding"/>
    <property type="evidence" value="ECO:0007669"/>
    <property type="project" value="InterPro"/>
</dbReference>
<name>A0A087T4W0_STEMI</name>
<keyword evidence="10 13" id="KW-0408">Iron</keyword>
<keyword evidence="8" id="KW-0492">Microsome</keyword>
<keyword evidence="16" id="KW-1185">Reference proteome</keyword>